<organism evidence="7 8">
    <name type="scientific">Sutterella seckii</name>
    <dbReference type="NCBI Taxonomy" id="1944635"/>
    <lineage>
        <taxon>Bacteria</taxon>
        <taxon>Pseudomonadati</taxon>
        <taxon>Pseudomonadota</taxon>
        <taxon>Betaproteobacteria</taxon>
        <taxon>Burkholderiales</taxon>
        <taxon>Sutterellaceae</taxon>
        <taxon>Sutterella</taxon>
    </lineage>
</organism>
<dbReference type="GO" id="GO:0003677">
    <property type="term" value="F:DNA binding"/>
    <property type="evidence" value="ECO:0007669"/>
    <property type="project" value="UniProtKB-KW"/>
</dbReference>
<evidence type="ECO:0000259" key="5">
    <source>
        <dbReference type="PROSITE" id="PS50043"/>
    </source>
</evidence>
<feature type="modified residue" description="4-aspartylphosphate" evidence="4">
    <location>
        <position position="57"/>
    </location>
</feature>
<dbReference type="Pfam" id="PF00072">
    <property type="entry name" value="Response_reg"/>
    <property type="match status" value="1"/>
</dbReference>
<dbReference type="PRINTS" id="PR00038">
    <property type="entry name" value="HTHLUXR"/>
</dbReference>
<dbReference type="Gene3D" id="3.40.50.2300">
    <property type="match status" value="1"/>
</dbReference>
<dbReference type="AlphaFoldDB" id="A0A6I1EHS3"/>
<dbReference type="PANTHER" id="PTHR44688">
    <property type="entry name" value="DNA-BINDING TRANSCRIPTIONAL ACTIVATOR DEVR_DOSR"/>
    <property type="match status" value="1"/>
</dbReference>
<comment type="caution">
    <text evidence="7">The sequence shown here is derived from an EMBL/GenBank/DDBJ whole genome shotgun (WGS) entry which is preliminary data.</text>
</comment>
<dbReference type="InterPro" id="IPR000792">
    <property type="entry name" value="Tscrpt_reg_LuxR_C"/>
</dbReference>
<dbReference type="OrthoDB" id="9802186at2"/>
<dbReference type="SUPFAM" id="SSF52172">
    <property type="entry name" value="CheY-like"/>
    <property type="match status" value="1"/>
</dbReference>
<dbReference type="InterPro" id="IPR016032">
    <property type="entry name" value="Sig_transdc_resp-reg_C-effctor"/>
</dbReference>
<name>A0A6I1EHS3_9BURK</name>
<dbReference type="RefSeq" id="WP_152159134.1">
    <property type="nucleotide sequence ID" value="NZ_WEHX01000127.1"/>
</dbReference>
<evidence type="ECO:0000313" key="8">
    <source>
        <dbReference type="Proteomes" id="UP000430564"/>
    </source>
</evidence>
<sequence>MAQNKRLLVRIVDDDPAARDSLAFMLEEEGFDCAAYPSAEDFLKGDSPSVPGCAILDVRMGEMSGLMLQQEMIRRGITLPIVFLSAHGDIDMAVDTMRSGAVAFLRKGSDRTRLLDAIWSAIERAEGAEPEDAAREVARWQTLTDREREVAERIAAGLLNREIAAELGISPKTVQVYRGEVSRKLDVRGAVGVTRAVRRIEKILAGK</sequence>
<accession>A0A6I1EHS3</accession>
<dbReference type="InterPro" id="IPR036388">
    <property type="entry name" value="WH-like_DNA-bd_sf"/>
</dbReference>
<evidence type="ECO:0000256" key="2">
    <source>
        <dbReference type="ARBA" id="ARBA00023125"/>
    </source>
</evidence>
<dbReference type="PROSITE" id="PS50110">
    <property type="entry name" value="RESPONSE_REGULATORY"/>
    <property type="match status" value="1"/>
</dbReference>
<keyword evidence="2" id="KW-0238">DNA-binding</keyword>
<dbReference type="EMBL" id="WEHX01000127">
    <property type="protein sequence ID" value="KAB7653303.1"/>
    <property type="molecule type" value="Genomic_DNA"/>
</dbReference>
<evidence type="ECO:0000256" key="4">
    <source>
        <dbReference type="PROSITE-ProRule" id="PRU00169"/>
    </source>
</evidence>
<keyword evidence="4" id="KW-0597">Phosphoprotein</keyword>
<dbReference type="InterPro" id="IPR001789">
    <property type="entry name" value="Sig_transdc_resp-reg_receiver"/>
</dbReference>
<dbReference type="SUPFAM" id="SSF46894">
    <property type="entry name" value="C-terminal effector domain of the bipartite response regulators"/>
    <property type="match status" value="1"/>
</dbReference>
<dbReference type="PANTHER" id="PTHR44688:SF16">
    <property type="entry name" value="DNA-BINDING TRANSCRIPTIONAL ACTIVATOR DEVR_DOSR"/>
    <property type="match status" value="1"/>
</dbReference>
<dbReference type="CDD" id="cd06170">
    <property type="entry name" value="LuxR_C_like"/>
    <property type="match status" value="1"/>
</dbReference>
<protein>
    <submittedName>
        <fullName evidence="7">Response regulator transcription factor</fullName>
    </submittedName>
</protein>
<reference evidence="7 8" key="1">
    <citation type="submission" date="2019-10" db="EMBL/GenBank/DDBJ databases">
        <title>Genome diversity of Sutterella seckii.</title>
        <authorList>
            <person name="Chaplin A.V."/>
            <person name="Sokolova S.R."/>
            <person name="Mosin K.A."/>
            <person name="Ivanova E.L."/>
            <person name="Kochetkova T.O."/>
            <person name="Goltsov A.Y."/>
            <person name="Trofimov D.Y."/>
            <person name="Efimov B.A."/>
        </authorList>
    </citation>
    <scope>NUCLEOTIDE SEQUENCE [LARGE SCALE GENOMIC DNA]</scope>
    <source>
        <strain evidence="7 8">ASD393</strain>
    </source>
</reference>
<dbReference type="GO" id="GO:0006355">
    <property type="term" value="P:regulation of DNA-templated transcription"/>
    <property type="evidence" value="ECO:0007669"/>
    <property type="project" value="InterPro"/>
</dbReference>
<dbReference type="Pfam" id="PF00196">
    <property type="entry name" value="GerE"/>
    <property type="match status" value="1"/>
</dbReference>
<evidence type="ECO:0000259" key="6">
    <source>
        <dbReference type="PROSITE" id="PS50110"/>
    </source>
</evidence>
<feature type="domain" description="Response regulatory" evidence="6">
    <location>
        <begin position="8"/>
        <end position="122"/>
    </location>
</feature>
<proteinExistence type="predicted"/>
<keyword evidence="1" id="KW-0805">Transcription regulation</keyword>
<dbReference type="Proteomes" id="UP000430564">
    <property type="component" value="Unassembled WGS sequence"/>
</dbReference>
<feature type="domain" description="HTH luxR-type" evidence="5">
    <location>
        <begin position="136"/>
        <end position="201"/>
    </location>
</feature>
<dbReference type="Gene3D" id="1.10.10.10">
    <property type="entry name" value="Winged helix-like DNA-binding domain superfamily/Winged helix DNA-binding domain"/>
    <property type="match status" value="1"/>
</dbReference>
<evidence type="ECO:0000256" key="3">
    <source>
        <dbReference type="ARBA" id="ARBA00023163"/>
    </source>
</evidence>
<gene>
    <name evidence="7" type="ORF">GBM95_10965</name>
</gene>
<dbReference type="SMART" id="SM00448">
    <property type="entry name" value="REC"/>
    <property type="match status" value="1"/>
</dbReference>
<dbReference type="InterPro" id="IPR011006">
    <property type="entry name" value="CheY-like_superfamily"/>
</dbReference>
<evidence type="ECO:0000256" key="1">
    <source>
        <dbReference type="ARBA" id="ARBA00023015"/>
    </source>
</evidence>
<dbReference type="GO" id="GO:0000160">
    <property type="term" value="P:phosphorelay signal transduction system"/>
    <property type="evidence" value="ECO:0007669"/>
    <property type="project" value="InterPro"/>
</dbReference>
<keyword evidence="3" id="KW-0804">Transcription</keyword>
<dbReference type="PROSITE" id="PS50043">
    <property type="entry name" value="HTH_LUXR_2"/>
    <property type="match status" value="1"/>
</dbReference>
<evidence type="ECO:0000313" key="7">
    <source>
        <dbReference type="EMBL" id="KAB7653303.1"/>
    </source>
</evidence>
<dbReference type="SMART" id="SM00421">
    <property type="entry name" value="HTH_LUXR"/>
    <property type="match status" value="1"/>
</dbReference>